<feature type="chain" id="PRO_5022971020" description="Salivary secreted peptide" evidence="1">
    <location>
        <begin position="23"/>
        <end position="121"/>
    </location>
</feature>
<gene>
    <name evidence="2" type="ORF">LSINAPIS_LOCUS217</name>
</gene>
<keyword evidence="1" id="KW-0732">Signal</keyword>
<name>A0A5E4PM67_9NEOP</name>
<sequence length="121" mass="13791">MEMKSLALLVFTLLSVNLVCSAVPLASRSHLNVGYIYPGDRLLYRQYLQKLALPNAIQYQDFIYQGNRSTRISAVTATEIGYTQYASAWIIRGGVGYNNVTVRVQTYRGYGYYYVIDVWGR</sequence>
<proteinExistence type="predicted"/>
<protein>
    <recommendedName>
        <fullName evidence="4">Salivary secreted peptide</fullName>
    </recommendedName>
</protein>
<dbReference type="EMBL" id="FZQP02000003">
    <property type="protein sequence ID" value="VVC86386.1"/>
    <property type="molecule type" value="Genomic_DNA"/>
</dbReference>
<reference evidence="2 3" key="1">
    <citation type="submission" date="2017-07" db="EMBL/GenBank/DDBJ databases">
        <authorList>
            <person name="Talla V."/>
            <person name="Backstrom N."/>
        </authorList>
    </citation>
    <scope>NUCLEOTIDE SEQUENCE [LARGE SCALE GENOMIC DNA]</scope>
</reference>
<dbReference type="InterPro" id="IPR031734">
    <property type="entry name" value="MBF2"/>
</dbReference>
<evidence type="ECO:0008006" key="4">
    <source>
        <dbReference type="Google" id="ProtNLM"/>
    </source>
</evidence>
<accession>A0A5E4PM67</accession>
<feature type="signal peptide" evidence="1">
    <location>
        <begin position="1"/>
        <end position="22"/>
    </location>
</feature>
<dbReference type="Pfam" id="PF15868">
    <property type="entry name" value="MBF2"/>
    <property type="match status" value="1"/>
</dbReference>
<keyword evidence="3" id="KW-1185">Reference proteome</keyword>
<dbReference type="AlphaFoldDB" id="A0A5E4PM67"/>
<evidence type="ECO:0000256" key="1">
    <source>
        <dbReference type="SAM" id="SignalP"/>
    </source>
</evidence>
<organism evidence="2 3">
    <name type="scientific">Leptidea sinapis</name>
    <dbReference type="NCBI Taxonomy" id="189913"/>
    <lineage>
        <taxon>Eukaryota</taxon>
        <taxon>Metazoa</taxon>
        <taxon>Ecdysozoa</taxon>
        <taxon>Arthropoda</taxon>
        <taxon>Hexapoda</taxon>
        <taxon>Insecta</taxon>
        <taxon>Pterygota</taxon>
        <taxon>Neoptera</taxon>
        <taxon>Endopterygota</taxon>
        <taxon>Lepidoptera</taxon>
        <taxon>Glossata</taxon>
        <taxon>Ditrysia</taxon>
        <taxon>Papilionoidea</taxon>
        <taxon>Pieridae</taxon>
        <taxon>Dismorphiinae</taxon>
        <taxon>Leptidea</taxon>
    </lineage>
</organism>
<evidence type="ECO:0000313" key="3">
    <source>
        <dbReference type="Proteomes" id="UP000324832"/>
    </source>
</evidence>
<evidence type="ECO:0000313" key="2">
    <source>
        <dbReference type="EMBL" id="VVC86386.1"/>
    </source>
</evidence>
<dbReference type="Proteomes" id="UP000324832">
    <property type="component" value="Unassembled WGS sequence"/>
</dbReference>